<proteinExistence type="predicted"/>
<gene>
    <name evidence="1" type="ORF">LV92_00704</name>
</gene>
<reference evidence="1 2" key="1">
    <citation type="submission" date="2018-06" db="EMBL/GenBank/DDBJ databases">
        <title>Genomic Encyclopedia of Archaeal and Bacterial Type Strains, Phase II (KMG-II): from individual species to whole genera.</title>
        <authorList>
            <person name="Goeker M."/>
        </authorList>
    </citation>
    <scope>NUCLEOTIDE SEQUENCE [LARGE SCALE GENOMIC DNA]</scope>
    <source>
        <strain evidence="1 2">DSM 23522</strain>
    </source>
</reference>
<dbReference type="InterPro" id="IPR008886">
    <property type="entry name" value="UPF0227/Esterase_YqiA"/>
</dbReference>
<comment type="caution">
    <text evidence="1">The sequence shown here is derived from an EMBL/GenBank/DDBJ whole genome shotgun (WGS) entry which is preliminary data.</text>
</comment>
<dbReference type="AlphaFoldDB" id="A0A327RG55"/>
<organism evidence="1 2">
    <name type="scientific">Arenibacter echinorum</name>
    <dbReference type="NCBI Taxonomy" id="440515"/>
    <lineage>
        <taxon>Bacteria</taxon>
        <taxon>Pseudomonadati</taxon>
        <taxon>Bacteroidota</taxon>
        <taxon>Flavobacteriia</taxon>
        <taxon>Flavobacteriales</taxon>
        <taxon>Flavobacteriaceae</taxon>
        <taxon>Arenibacter</taxon>
    </lineage>
</organism>
<accession>A0A327RG55</accession>
<dbReference type="Proteomes" id="UP000249696">
    <property type="component" value="Unassembled WGS sequence"/>
</dbReference>
<evidence type="ECO:0008006" key="3">
    <source>
        <dbReference type="Google" id="ProtNLM"/>
    </source>
</evidence>
<sequence length="164" mass="18934">MNILYIHGLNASLSEEKRTILENYGTVYSPTIDYESDNNSIENIRRQFVDEKIDVIMGSSMGGFVGYYLSITFKKPALLFNPALVSRSVVQNVPDYFNPNRSFKRLVLGAKDEVVDPKDTMKFIGERIAENTDYHISLRQDLVHRIPLDIFEYEVRSFFNHLST</sequence>
<dbReference type="EMBL" id="QLLN01000001">
    <property type="protein sequence ID" value="RAJ16000.1"/>
    <property type="molecule type" value="Genomic_DNA"/>
</dbReference>
<name>A0A327RG55_9FLAO</name>
<dbReference type="SUPFAM" id="SSF53474">
    <property type="entry name" value="alpha/beta-Hydrolases"/>
    <property type="match status" value="1"/>
</dbReference>
<dbReference type="Pfam" id="PF05728">
    <property type="entry name" value="UPF0227"/>
    <property type="match status" value="1"/>
</dbReference>
<evidence type="ECO:0000313" key="1">
    <source>
        <dbReference type="EMBL" id="RAJ16000.1"/>
    </source>
</evidence>
<dbReference type="Gene3D" id="3.40.50.1820">
    <property type="entry name" value="alpha/beta hydrolase"/>
    <property type="match status" value="1"/>
</dbReference>
<dbReference type="OrthoDB" id="1438136at2"/>
<protein>
    <recommendedName>
        <fullName evidence="3">Esterase</fullName>
    </recommendedName>
</protein>
<dbReference type="InterPro" id="IPR029058">
    <property type="entry name" value="AB_hydrolase_fold"/>
</dbReference>
<keyword evidence="2" id="KW-1185">Reference proteome</keyword>
<dbReference type="RefSeq" id="WP_111622232.1">
    <property type="nucleotide sequence ID" value="NZ_QLLN01000001.1"/>
</dbReference>
<evidence type="ECO:0000313" key="2">
    <source>
        <dbReference type="Proteomes" id="UP000249696"/>
    </source>
</evidence>